<dbReference type="InterPro" id="IPR050833">
    <property type="entry name" value="Poly_Biosynth_Transport"/>
</dbReference>
<feature type="transmembrane region" description="Helical" evidence="6">
    <location>
        <begin position="12"/>
        <end position="33"/>
    </location>
</feature>
<feature type="transmembrane region" description="Helical" evidence="6">
    <location>
        <begin position="183"/>
        <end position="202"/>
    </location>
</feature>
<accession>A0A1Z8AV77</accession>
<comment type="caution">
    <text evidence="7">The sequence shown here is derived from an EMBL/GenBank/DDBJ whole genome shotgun (WGS) entry which is preliminary data.</text>
</comment>
<dbReference type="PANTHER" id="PTHR30250:SF11">
    <property type="entry name" value="O-ANTIGEN TRANSPORTER-RELATED"/>
    <property type="match status" value="1"/>
</dbReference>
<keyword evidence="4 6" id="KW-1133">Transmembrane helix</keyword>
<dbReference type="EMBL" id="MAAX01000128">
    <property type="protein sequence ID" value="OUS14246.1"/>
    <property type="molecule type" value="Genomic_DNA"/>
</dbReference>
<feature type="transmembrane region" description="Helical" evidence="6">
    <location>
        <begin position="459"/>
        <end position="478"/>
    </location>
</feature>
<feature type="transmembrane region" description="Helical" evidence="6">
    <location>
        <begin position="116"/>
        <end position="136"/>
    </location>
</feature>
<feature type="transmembrane region" description="Helical" evidence="6">
    <location>
        <begin position="396"/>
        <end position="416"/>
    </location>
</feature>
<dbReference type="GO" id="GO:0005886">
    <property type="term" value="C:plasma membrane"/>
    <property type="evidence" value="ECO:0007669"/>
    <property type="project" value="UniProtKB-SubCell"/>
</dbReference>
<feature type="transmembrane region" description="Helical" evidence="6">
    <location>
        <begin position="45"/>
        <end position="63"/>
    </location>
</feature>
<evidence type="ECO:0000256" key="6">
    <source>
        <dbReference type="SAM" id="Phobius"/>
    </source>
</evidence>
<evidence type="ECO:0000313" key="8">
    <source>
        <dbReference type="Proteomes" id="UP000196102"/>
    </source>
</evidence>
<feature type="transmembrane region" description="Helical" evidence="6">
    <location>
        <begin position="222"/>
        <end position="239"/>
    </location>
</feature>
<evidence type="ECO:0000256" key="3">
    <source>
        <dbReference type="ARBA" id="ARBA00022692"/>
    </source>
</evidence>
<dbReference type="AlphaFoldDB" id="A0A1Z8AV77"/>
<dbReference type="InterPro" id="IPR002797">
    <property type="entry name" value="Polysacc_synth"/>
</dbReference>
<feature type="transmembrane region" description="Helical" evidence="6">
    <location>
        <begin position="259"/>
        <end position="279"/>
    </location>
</feature>
<keyword evidence="5 6" id="KW-0472">Membrane</keyword>
<feature type="transmembrane region" description="Helical" evidence="6">
    <location>
        <begin position="148"/>
        <end position="171"/>
    </location>
</feature>
<organism evidence="7 8">
    <name type="scientific">Nonlabens dokdonensis</name>
    <dbReference type="NCBI Taxonomy" id="328515"/>
    <lineage>
        <taxon>Bacteria</taxon>
        <taxon>Pseudomonadati</taxon>
        <taxon>Bacteroidota</taxon>
        <taxon>Flavobacteriia</taxon>
        <taxon>Flavobacteriales</taxon>
        <taxon>Flavobacteriaceae</taxon>
        <taxon>Nonlabens</taxon>
    </lineage>
</organism>
<reference evidence="8" key="1">
    <citation type="journal article" date="2017" name="Proc. Natl. Acad. Sci. U.S.A.">
        <title>Simulation of Deepwater Horizon oil plume reveals substrate specialization within a complex community of hydrocarbon-degraders.</title>
        <authorList>
            <person name="Hu P."/>
            <person name="Dubinsky E.A."/>
            <person name="Probst A.J."/>
            <person name="Wang J."/>
            <person name="Sieber C.M.K."/>
            <person name="Tom L.M."/>
            <person name="Gardinali P."/>
            <person name="Banfield J.F."/>
            <person name="Atlas R.M."/>
            <person name="Andersen G.L."/>
        </authorList>
    </citation>
    <scope>NUCLEOTIDE SEQUENCE [LARGE SCALE GENOMIC DNA]</scope>
</reference>
<keyword evidence="2" id="KW-1003">Cell membrane</keyword>
<evidence type="ECO:0000256" key="5">
    <source>
        <dbReference type="ARBA" id="ARBA00023136"/>
    </source>
</evidence>
<feature type="transmembrane region" description="Helical" evidence="6">
    <location>
        <begin position="369"/>
        <end position="390"/>
    </location>
</feature>
<comment type="subcellular location">
    <subcellularLocation>
        <location evidence="1">Cell membrane</location>
        <topology evidence="1">Multi-pass membrane protein</topology>
    </subcellularLocation>
</comment>
<feature type="transmembrane region" description="Helical" evidence="6">
    <location>
        <begin position="300"/>
        <end position="320"/>
    </location>
</feature>
<feature type="transmembrane region" description="Helical" evidence="6">
    <location>
        <begin position="340"/>
        <end position="357"/>
    </location>
</feature>
<dbReference type="Pfam" id="PF01943">
    <property type="entry name" value="Polysacc_synt"/>
    <property type="match status" value="1"/>
</dbReference>
<dbReference type="RefSeq" id="WP_303687001.1">
    <property type="nucleotide sequence ID" value="NZ_CAJXYO010000002.1"/>
</dbReference>
<gene>
    <name evidence="7" type="ORF">A9Q93_08550</name>
</gene>
<dbReference type="Proteomes" id="UP000196102">
    <property type="component" value="Unassembled WGS sequence"/>
</dbReference>
<sequence>MSSIKNLFKNTFIYGLATVLPRLLTVLLTKLLTEYLPGKVEFGEVSIIFSYIIFANVILTYGMETAFFRFYNDATTKSKTLGTALISLLVSTIIFGVLSYVFIFDIETITDLSAHYWKWVLAIIIFDTLMVIPFAYMRAQGKSTNYALIKLFNVVVSVGMTFVFFTALQHFPVVKKALPGDRIELFFIAFLAASFITFLIVIKPYFMKWEFDKVLWKKMLSYGWPILLAGFAFAINETVDKILLQKLLPVSEEEAEGIVGVYTAGYRLAVGMTLYAQAFRLGVEPFFFSQSGDKNATQQYALITKAFVALGAVALMAYVVLVDFIKPFIVKEGFETAMEVVPLILIAYFFSGIYQTLSVWYKIQDKTRYGAYISITAAILTIIVNVLLIPHIGYMASAYATCASYGLMMVVSYSIGKKHLAVPYDLKNILLYLGISITLSLFFFYYVREELGVESLATYLVGAAMTLVVLGVVSFRESEIINKIIKRK</sequence>
<evidence type="ECO:0000256" key="4">
    <source>
        <dbReference type="ARBA" id="ARBA00022989"/>
    </source>
</evidence>
<dbReference type="PANTHER" id="PTHR30250">
    <property type="entry name" value="PST FAMILY PREDICTED COLANIC ACID TRANSPORTER"/>
    <property type="match status" value="1"/>
</dbReference>
<name>A0A1Z8AV77_9FLAO</name>
<feature type="transmembrane region" description="Helical" evidence="6">
    <location>
        <begin position="84"/>
        <end position="104"/>
    </location>
</feature>
<evidence type="ECO:0000313" key="7">
    <source>
        <dbReference type="EMBL" id="OUS14246.1"/>
    </source>
</evidence>
<feature type="transmembrane region" description="Helical" evidence="6">
    <location>
        <begin position="428"/>
        <end position="447"/>
    </location>
</feature>
<keyword evidence="3 6" id="KW-0812">Transmembrane</keyword>
<protein>
    <submittedName>
        <fullName evidence="7">Polysaccharide biosynthesis protein</fullName>
    </submittedName>
</protein>
<evidence type="ECO:0000256" key="1">
    <source>
        <dbReference type="ARBA" id="ARBA00004651"/>
    </source>
</evidence>
<proteinExistence type="predicted"/>
<evidence type="ECO:0000256" key="2">
    <source>
        <dbReference type="ARBA" id="ARBA00022475"/>
    </source>
</evidence>